<feature type="coiled-coil region" evidence="1">
    <location>
        <begin position="2"/>
        <end position="39"/>
    </location>
</feature>
<keyword evidence="4" id="KW-1185">Reference proteome</keyword>
<reference evidence="3" key="1">
    <citation type="submission" date="2018-11" db="EMBL/GenBank/DDBJ databases">
        <authorList>
            <person name="Alioto T."/>
            <person name="Alioto T."/>
        </authorList>
    </citation>
    <scope>NUCLEOTIDE SEQUENCE</scope>
</reference>
<organism evidence="3 4">
    <name type="scientific">Mytilus galloprovincialis</name>
    <name type="common">Mediterranean mussel</name>
    <dbReference type="NCBI Taxonomy" id="29158"/>
    <lineage>
        <taxon>Eukaryota</taxon>
        <taxon>Metazoa</taxon>
        <taxon>Spiralia</taxon>
        <taxon>Lophotrochozoa</taxon>
        <taxon>Mollusca</taxon>
        <taxon>Bivalvia</taxon>
        <taxon>Autobranchia</taxon>
        <taxon>Pteriomorphia</taxon>
        <taxon>Mytilida</taxon>
        <taxon>Mytiloidea</taxon>
        <taxon>Mytilidae</taxon>
        <taxon>Mytilinae</taxon>
        <taxon>Mytilus</taxon>
    </lineage>
</organism>
<dbReference type="PANTHER" id="PTHR31751:SF42">
    <property type="entry name" value="PROTEIN CBG10204"/>
    <property type="match status" value="1"/>
</dbReference>
<keyword evidence="1" id="KW-0175">Coiled coil</keyword>
<protein>
    <submittedName>
        <fullName evidence="3">Uncharacterized protein</fullName>
    </submittedName>
</protein>
<comment type="caution">
    <text evidence="3">The sequence shown here is derived from an EMBL/GenBank/DDBJ whole genome shotgun (WGS) entry which is preliminary data.</text>
</comment>
<dbReference type="PROSITE" id="PS50817">
    <property type="entry name" value="INTEIN_N_TER"/>
    <property type="match status" value="1"/>
</dbReference>
<feature type="region of interest" description="Disordered" evidence="2">
    <location>
        <begin position="109"/>
        <end position="132"/>
    </location>
</feature>
<feature type="compositionally biased region" description="Polar residues" evidence="2">
    <location>
        <begin position="109"/>
        <end position="128"/>
    </location>
</feature>
<evidence type="ECO:0000256" key="1">
    <source>
        <dbReference type="SAM" id="Coils"/>
    </source>
</evidence>
<dbReference type="OrthoDB" id="6111910at2759"/>
<evidence type="ECO:0000313" key="3">
    <source>
        <dbReference type="EMBL" id="VDH92225.1"/>
    </source>
</evidence>
<proteinExistence type="predicted"/>
<feature type="non-terminal residue" evidence="3">
    <location>
        <position position="1"/>
    </location>
</feature>
<gene>
    <name evidence="3" type="ORF">MGAL_10B092371A</name>
</gene>
<dbReference type="AlphaFoldDB" id="A0A8B6BKH6"/>
<feature type="compositionally biased region" description="Low complexity" evidence="2">
    <location>
        <begin position="202"/>
        <end position="213"/>
    </location>
</feature>
<evidence type="ECO:0000313" key="4">
    <source>
        <dbReference type="Proteomes" id="UP000596742"/>
    </source>
</evidence>
<dbReference type="InterPro" id="IPR006141">
    <property type="entry name" value="Intein_N"/>
</dbReference>
<dbReference type="GO" id="GO:0016539">
    <property type="term" value="P:intein-mediated protein splicing"/>
    <property type="evidence" value="ECO:0007669"/>
    <property type="project" value="InterPro"/>
</dbReference>
<feature type="region of interest" description="Disordered" evidence="2">
    <location>
        <begin position="188"/>
        <end position="242"/>
    </location>
</feature>
<dbReference type="Proteomes" id="UP000596742">
    <property type="component" value="Unassembled WGS sequence"/>
</dbReference>
<accession>A0A8B6BKH6</accession>
<dbReference type="EMBL" id="UYJE01000313">
    <property type="protein sequence ID" value="VDH92225.1"/>
    <property type="molecule type" value="Genomic_DNA"/>
</dbReference>
<name>A0A8B6BKH6_MYTGA</name>
<evidence type="ECO:0000256" key="2">
    <source>
        <dbReference type="SAM" id="MobiDB-lite"/>
    </source>
</evidence>
<sequence>EERRVRDEKDKIQEIKDQLRDKTLRVNELETQLHEERHKDMSATRQNEVLNAKLRDGRLIGFTPRHRRLKSDAVPTLFAYNQGLRDDDSNSQTRKRVLLEMPLPIVNGVNDNRGNSVMTESKENNIPQKKTKHAVKAVEEKVNVLSKPLMVDVGVQTLPQLQTDTDFGTSMTNHSYLQVPISSTQPLDTAFISSPQKDQDASDASTPTPTSSPEKPDSDLSYVPSDESRDSNQSSSSDSMQHITTEPKVIAFESCLKSLFGRVICTDCGEPIAADASEIIYNGTAMKVKFLCMKGHQTSWESQPLVNNKPAGNLMVATAVILSGETFARLSHFAEILSLKFIGSTQFYSLQKDIAIPAIDRYYTMQRDVILQQLHGKQLILGGDGRCDSPGFSAKYCTYTFMDSATGVIPDFSLVQVSETTSSNKMELIGFQRSLASIEAADLTVGVVVTDRHVQIRKAMTTDHSDKKHQFDVWHLSKSIKKKILAIKPKKLLNEVKPWIPSICNHIWYCSRQAHGDSDKLEETWRSLLCHISNRHTFPGKIVTQCGHPPLSPDDIRKKKWLNQDSQAYAALEKVVTDKLILRDIRQLDLFCHTGALETYHSMMLKYCPKRLEFEYASMVARTQLAVVDNNVNIGRNQKTDANGKLSFATRCPKSTGRWTARKIYEKKDYDFKADILQFAVTSQQEGPKRKTVHQLKSLSLPVNISKDPAPCKEDLIDDHRSRFS</sequence>
<dbReference type="PANTHER" id="PTHR31751">
    <property type="entry name" value="SI:CH211-108C17.2-RELATED-RELATED"/>
    <property type="match status" value="1"/>
</dbReference>